<evidence type="ECO:0000313" key="3">
    <source>
        <dbReference type="Proteomes" id="UP000193077"/>
    </source>
</evidence>
<dbReference type="RefSeq" id="WP_085794792.1">
    <property type="nucleotide sequence ID" value="NZ_FWFO01000001.1"/>
</dbReference>
<accession>A0A1Y5RZD2</accession>
<proteinExistence type="predicted"/>
<protein>
    <recommendedName>
        <fullName evidence="1">DUF6455 domain-containing protein</fullName>
    </recommendedName>
</protein>
<dbReference type="Proteomes" id="UP000193077">
    <property type="component" value="Unassembled WGS sequence"/>
</dbReference>
<keyword evidence="3" id="KW-1185">Reference proteome</keyword>
<name>A0A1Y5RZD2_9RHOB</name>
<evidence type="ECO:0000313" key="2">
    <source>
        <dbReference type="EMBL" id="SLN28924.1"/>
    </source>
</evidence>
<reference evidence="2 3" key="1">
    <citation type="submission" date="2017-03" db="EMBL/GenBank/DDBJ databases">
        <authorList>
            <person name="Afonso C.L."/>
            <person name="Miller P.J."/>
            <person name="Scott M.A."/>
            <person name="Spackman E."/>
            <person name="Goraichik I."/>
            <person name="Dimitrov K.M."/>
            <person name="Suarez D.L."/>
            <person name="Swayne D.E."/>
        </authorList>
    </citation>
    <scope>NUCLEOTIDE SEQUENCE [LARGE SCALE GENOMIC DNA]</scope>
    <source>
        <strain evidence="2 3">CECT 7639</strain>
    </source>
</reference>
<dbReference type="InterPro" id="IPR045601">
    <property type="entry name" value="DUF6455"/>
</dbReference>
<dbReference type="AlphaFoldDB" id="A0A1Y5RZD2"/>
<evidence type="ECO:0000259" key="1">
    <source>
        <dbReference type="Pfam" id="PF20056"/>
    </source>
</evidence>
<dbReference type="OrthoDB" id="7859249at2"/>
<sequence length="89" mass="9906">MTARDTLGPINRHFWLTRSVARCMGVSLTEAMATGRLTEGEYARMVTTCRRAECAETCQEWLAQQCSVVDEAPMHCANAELLNRLRGTG</sequence>
<dbReference type="Pfam" id="PF20056">
    <property type="entry name" value="DUF6455"/>
    <property type="match status" value="1"/>
</dbReference>
<feature type="domain" description="DUF6455" evidence="1">
    <location>
        <begin position="7"/>
        <end position="86"/>
    </location>
</feature>
<gene>
    <name evidence="2" type="ORF">TRL7639_01148</name>
</gene>
<organism evidence="2 3">
    <name type="scientific">Falsiruegeria litorea R37</name>
    <dbReference type="NCBI Taxonomy" id="1200284"/>
    <lineage>
        <taxon>Bacteria</taxon>
        <taxon>Pseudomonadati</taxon>
        <taxon>Pseudomonadota</taxon>
        <taxon>Alphaproteobacteria</taxon>
        <taxon>Rhodobacterales</taxon>
        <taxon>Roseobacteraceae</taxon>
        <taxon>Falsiruegeria</taxon>
    </lineage>
</organism>
<dbReference type="EMBL" id="FWFO01000001">
    <property type="protein sequence ID" value="SLN28924.1"/>
    <property type="molecule type" value="Genomic_DNA"/>
</dbReference>